<reference evidence="8" key="2">
    <citation type="submission" date="2020-11" db="EMBL/GenBank/DDBJ databases">
        <authorList>
            <person name="McCartney M.A."/>
            <person name="Auch B."/>
            <person name="Kono T."/>
            <person name="Mallez S."/>
            <person name="Becker A."/>
            <person name="Gohl D.M."/>
            <person name="Silverstein K.A.T."/>
            <person name="Koren S."/>
            <person name="Bechman K.B."/>
            <person name="Herman A."/>
            <person name="Abrahante J.E."/>
            <person name="Garbe J."/>
        </authorList>
    </citation>
    <scope>NUCLEOTIDE SEQUENCE</scope>
    <source>
        <strain evidence="8">Duluth1</strain>
        <tissue evidence="8">Whole animal</tissue>
    </source>
</reference>
<dbReference type="AlphaFoldDB" id="A0A9D4I4L3"/>
<dbReference type="GO" id="GO:0046854">
    <property type="term" value="P:phosphatidylinositol phosphate biosynthetic process"/>
    <property type="evidence" value="ECO:0007669"/>
    <property type="project" value="TreeGrafter"/>
</dbReference>
<dbReference type="InterPro" id="IPR018619">
    <property type="entry name" value="Hyccin"/>
</dbReference>
<proteinExistence type="inferred from homology"/>
<gene>
    <name evidence="8" type="ORF">DPMN_182452</name>
</gene>
<accession>A0A9D4I4L3</accession>
<keyword evidence="9" id="KW-1185">Reference proteome</keyword>
<evidence type="ECO:0000256" key="1">
    <source>
        <dbReference type="ARBA" id="ARBA00004236"/>
    </source>
</evidence>
<keyword evidence="3" id="KW-1003">Cell membrane</keyword>
<evidence type="ECO:0000256" key="3">
    <source>
        <dbReference type="ARBA" id="ARBA00022475"/>
    </source>
</evidence>
<feature type="region of interest" description="Disordered" evidence="7">
    <location>
        <begin position="280"/>
        <end position="299"/>
    </location>
</feature>
<evidence type="ECO:0000313" key="8">
    <source>
        <dbReference type="EMBL" id="KAH3748015.1"/>
    </source>
</evidence>
<feature type="non-terminal residue" evidence="8">
    <location>
        <position position="439"/>
    </location>
</feature>
<evidence type="ECO:0000256" key="6">
    <source>
        <dbReference type="ARBA" id="ARBA00034482"/>
    </source>
</evidence>
<feature type="region of interest" description="Disordered" evidence="7">
    <location>
        <begin position="355"/>
        <end position="439"/>
    </location>
</feature>
<keyword evidence="5" id="KW-0472">Membrane</keyword>
<dbReference type="PANTHER" id="PTHR31220:SF1">
    <property type="entry name" value="GH21176P"/>
    <property type="match status" value="1"/>
</dbReference>
<feature type="compositionally biased region" description="Polar residues" evidence="7">
    <location>
        <begin position="423"/>
        <end position="439"/>
    </location>
</feature>
<evidence type="ECO:0000256" key="7">
    <source>
        <dbReference type="SAM" id="MobiDB-lite"/>
    </source>
</evidence>
<feature type="compositionally biased region" description="Polar residues" evidence="7">
    <location>
        <begin position="377"/>
        <end position="386"/>
    </location>
</feature>
<dbReference type="Proteomes" id="UP000828390">
    <property type="component" value="Unassembled WGS sequence"/>
</dbReference>
<name>A0A9D4I4L3_DREPO</name>
<dbReference type="Pfam" id="PF09790">
    <property type="entry name" value="Hyccin"/>
    <property type="match status" value="1"/>
</dbReference>
<dbReference type="GO" id="GO:0005829">
    <property type="term" value="C:cytosol"/>
    <property type="evidence" value="ECO:0007669"/>
    <property type="project" value="UniProtKB-SubCell"/>
</dbReference>
<comment type="subcellular location">
    <subcellularLocation>
        <location evidence="1">Cell membrane</location>
    </subcellularLocation>
    <subcellularLocation>
        <location evidence="2">Cytoplasm</location>
        <location evidence="2">Cytosol</location>
    </subcellularLocation>
</comment>
<evidence type="ECO:0000256" key="4">
    <source>
        <dbReference type="ARBA" id="ARBA00022490"/>
    </source>
</evidence>
<keyword evidence="4" id="KW-0963">Cytoplasm</keyword>
<organism evidence="8 9">
    <name type="scientific">Dreissena polymorpha</name>
    <name type="common">Zebra mussel</name>
    <name type="synonym">Mytilus polymorpha</name>
    <dbReference type="NCBI Taxonomy" id="45954"/>
    <lineage>
        <taxon>Eukaryota</taxon>
        <taxon>Metazoa</taxon>
        <taxon>Spiralia</taxon>
        <taxon>Lophotrochozoa</taxon>
        <taxon>Mollusca</taxon>
        <taxon>Bivalvia</taxon>
        <taxon>Autobranchia</taxon>
        <taxon>Heteroconchia</taxon>
        <taxon>Euheterodonta</taxon>
        <taxon>Imparidentia</taxon>
        <taxon>Neoheterodontei</taxon>
        <taxon>Myida</taxon>
        <taxon>Dreissenoidea</taxon>
        <taxon>Dreissenidae</taxon>
        <taxon>Dreissena</taxon>
    </lineage>
</organism>
<dbReference type="GO" id="GO:0072659">
    <property type="term" value="P:protein localization to plasma membrane"/>
    <property type="evidence" value="ECO:0007669"/>
    <property type="project" value="TreeGrafter"/>
</dbReference>
<protein>
    <submittedName>
        <fullName evidence="8">Uncharacterized protein</fullName>
    </submittedName>
</protein>
<sequence length="439" mass="46953">KCGGVETFLLAVYNLEVCNSNGKAKINDVRVPVLNKSSIYHEAQNLSLSPITESTLARFNAEESLLRDGPRPQLENINGQNRASVLAYLLQCYHDNVALLSARSHKVFSKMCSRIVTVGFPARIPSDCNLDHLVAQSSCTLDTVVLSTSSANHVGELEPRIQVGPAVLIEMLSSLYFIMFNGQTGPGIQAVVDIHNRAEYELYSDVLLVTNAIGNSLRENPSGQHDDSSIGLSLALPTSSSNYTLSKSAITNASFRTKKLPDDIPMQPDEAGKLPTIVEDESPIKPTKPVKQKPAKKEKSMEKLRAKELRNASNANNSSISNGDSSIDSVNVSIVKGQHRSGVDTIELMPLAKTKDASDASSSPFTGKHSSGVAVKSTPSLKTSAVNKDGKSAKMGAESMPSAKTSIVNKDVKNTKMAVGHSRNLSGGSVGSENFSTDL</sequence>
<evidence type="ECO:0000256" key="5">
    <source>
        <dbReference type="ARBA" id="ARBA00023136"/>
    </source>
</evidence>
<reference evidence="8" key="1">
    <citation type="journal article" date="2019" name="bioRxiv">
        <title>The Genome of the Zebra Mussel, Dreissena polymorpha: A Resource for Invasive Species Research.</title>
        <authorList>
            <person name="McCartney M.A."/>
            <person name="Auch B."/>
            <person name="Kono T."/>
            <person name="Mallez S."/>
            <person name="Zhang Y."/>
            <person name="Obille A."/>
            <person name="Becker A."/>
            <person name="Abrahante J.E."/>
            <person name="Garbe J."/>
            <person name="Badalamenti J.P."/>
            <person name="Herman A."/>
            <person name="Mangelson H."/>
            <person name="Liachko I."/>
            <person name="Sullivan S."/>
            <person name="Sone E.D."/>
            <person name="Koren S."/>
            <person name="Silverstein K.A.T."/>
            <person name="Beckman K.B."/>
            <person name="Gohl D.M."/>
        </authorList>
    </citation>
    <scope>NUCLEOTIDE SEQUENCE</scope>
    <source>
        <strain evidence="8">Duluth1</strain>
        <tissue evidence="8">Whole animal</tissue>
    </source>
</reference>
<dbReference type="PANTHER" id="PTHR31220">
    <property type="entry name" value="HYCCIN RELATED"/>
    <property type="match status" value="1"/>
</dbReference>
<evidence type="ECO:0000313" key="9">
    <source>
        <dbReference type="Proteomes" id="UP000828390"/>
    </source>
</evidence>
<dbReference type="GO" id="GO:0005886">
    <property type="term" value="C:plasma membrane"/>
    <property type="evidence" value="ECO:0007669"/>
    <property type="project" value="UniProtKB-SubCell"/>
</dbReference>
<dbReference type="EMBL" id="JAIWYP010000010">
    <property type="protein sequence ID" value="KAH3748015.1"/>
    <property type="molecule type" value="Genomic_DNA"/>
</dbReference>
<comment type="caution">
    <text evidence="8">The sequence shown here is derived from an EMBL/GenBank/DDBJ whole genome shotgun (WGS) entry which is preliminary data.</text>
</comment>
<evidence type="ECO:0000256" key="2">
    <source>
        <dbReference type="ARBA" id="ARBA00004514"/>
    </source>
</evidence>
<comment type="similarity">
    <text evidence="6">Belongs to the Hyccin family.</text>
</comment>